<name>A0A8J3GSM5_9MICO</name>
<dbReference type="SUPFAM" id="SSF51658">
    <property type="entry name" value="Xylose isomerase-like"/>
    <property type="match status" value="1"/>
</dbReference>
<keyword evidence="2" id="KW-1185">Reference proteome</keyword>
<protein>
    <recommendedName>
        <fullName evidence="3">Sugar phosphate isomerase/epimerase</fullName>
    </recommendedName>
</protein>
<evidence type="ECO:0000313" key="2">
    <source>
        <dbReference type="Proteomes" id="UP000617531"/>
    </source>
</evidence>
<comment type="caution">
    <text evidence="1">The sequence shown here is derived from an EMBL/GenBank/DDBJ whole genome shotgun (WGS) entry which is preliminary data.</text>
</comment>
<dbReference type="EMBL" id="BNAI01000012">
    <property type="protein sequence ID" value="GHF26574.1"/>
    <property type="molecule type" value="Genomic_DNA"/>
</dbReference>
<gene>
    <name evidence="1" type="ORF">GCM10011600_29460</name>
</gene>
<dbReference type="InterPro" id="IPR036237">
    <property type="entry name" value="Xyl_isomerase-like_sf"/>
</dbReference>
<proteinExistence type="predicted"/>
<organism evidence="1 2">
    <name type="scientific">Pseudolysinimonas yzui</name>
    <dbReference type="NCBI Taxonomy" id="2708254"/>
    <lineage>
        <taxon>Bacteria</taxon>
        <taxon>Bacillati</taxon>
        <taxon>Actinomycetota</taxon>
        <taxon>Actinomycetes</taxon>
        <taxon>Micrococcales</taxon>
        <taxon>Microbacteriaceae</taxon>
        <taxon>Pseudolysinimonas</taxon>
    </lineage>
</organism>
<sequence length="93" mass="9845">MKLGFVSGCMSDVPLADVIGRAARSGFDTLEVSARLPGGPGLAHIDAAQLDAGAADRITTEFRDPVWTGSADRVKRGLEIARDTLRPLVGVRR</sequence>
<dbReference type="RefSeq" id="WP_191284303.1">
    <property type="nucleotide sequence ID" value="NZ_BNAI01000012.1"/>
</dbReference>
<reference evidence="1" key="1">
    <citation type="journal article" date="2014" name="Int. J. Syst. Evol. Microbiol.">
        <title>Complete genome sequence of Corynebacterium casei LMG S-19264T (=DSM 44701T), isolated from a smear-ripened cheese.</title>
        <authorList>
            <consortium name="US DOE Joint Genome Institute (JGI-PGF)"/>
            <person name="Walter F."/>
            <person name="Albersmeier A."/>
            <person name="Kalinowski J."/>
            <person name="Ruckert C."/>
        </authorList>
    </citation>
    <scope>NUCLEOTIDE SEQUENCE</scope>
    <source>
        <strain evidence="1">CGMCC 1.16548</strain>
    </source>
</reference>
<evidence type="ECO:0000313" key="1">
    <source>
        <dbReference type="EMBL" id="GHF26574.1"/>
    </source>
</evidence>
<accession>A0A8J3GSM5</accession>
<evidence type="ECO:0008006" key="3">
    <source>
        <dbReference type="Google" id="ProtNLM"/>
    </source>
</evidence>
<reference evidence="1" key="2">
    <citation type="submission" date="2020-09" db="EMBL/GenBank/DDBJ databases">
        <authorList>
            <person name="Sun Q."/>
            <person name="Zhou Y."/>
        </authorList>
    </citation>
    <scope>NUCLEOTIDE SEQUENCE</scope>
    <source>
        <strain evidence="1">CGMCC 1.16548</strain>
    </source>
</reference>
<dbReference type="AlphaFoldDB" id="A0A8J3GSM5"/>
<dbReference type="Proteomes" id="UP000617531">
    <property type="component" value="Unassembled WGS sequence"/>
</dbReference>